<dbReference type="PANTHER" id="PTHR42840:SF3">
    <property type="entry name" value="BINDING ROSSMANN FOLD OXIDOREDUCTASE, PUTATIVE (AFU_ORTHOLOGUE AFUA_2G10240)-RELATED"/>
    <property type="match status" value="1"/>
</dbReference>
<evidence type="ECO:0000313" key="6">
    <source>
        <dbReference type="Proteomes" id="UP001189619"/>
    </source>
</evidence>
<dbReference type="Gene3D" id="3.40.50.720">
    <property type="entry name" value="NAD(P)-binding Rossmann-like Domain"/>
    <property type="match status" value="1"/>
</dbReference>
<dbReference type="InterPro" id="IPR000683">
    <property type="entry name" value="Gfo/Idh/MocA-like_OxRdtase_N"/>
</dbReference>
<dbReference type="Gene3D" id="3.30.360.10">
    <property type="entry name" value="Dihydrodipicolinate Reductase, domain 2"/>
    <property type="match status" value="1"/>
</dbReference>
<sequence>MTVRCAVLGLGRLGYHHAKNIATHQIGGAKLVSVADTMEGRAEQVAGEFGLQTWAKNPEEVIADPDVDAVIIVTPTSTHADMIKQAAKHGKPVFVEKPLTQHLEEADEIIRIVKESGVICQVGFMRRFDPAYAEAKRRISAGDIGEPLYFKAISRDAGSPPASFIKHSGRMFMDVSIHDYDMARYLMGAEITAVSAHGRVLVHSFMEEYNDVDQALTYVEFDSGAAGDIEASRNSPYGHDIRTEIIGTEGSLFIGTLRNQSITYLNHKGSHYEIIPDFQTRFDDAYRLELAHFIHCVQHKQTPCVTEADGRRNLQIAIAATQSFDTGKKITIEGGVRNKERIGSTCLRWNAACKRAGSPANKEGAIHEGTKKGCMVVDCMSGRCLGRRMRS</sequence>
<accession>A0AA48M8H1</accession>
<evidence type="ECO:0000256" key="1">
    <source>
        <dbReference type="ARBA" id="ARBA00010928"/>
    </source>
</evidence>
<organism evidence="5 6">
    <name type="scientific">Brevibacillus aydinogluensis</name>
    <dbReference type="NCBI Taxonomy" id="927786"/>
    <lineage>
        <taxon>Bacteria</taxon>
        <taxon>Bacillati</taxon>
        <taxon>Bacillota</taxon>
        <taxon>Bacilli</taxon>
        <taxon>Bacillales</taxon>
        <taxon>Paenibacillaceae</taxon>
        <taxon>Brevibacillus</taxon>
    </lineage>
</organism>
<dbReference type="GO" id="GO:0000166">
    <property type="term" value="F:nucleotide binding"/>
    <property type="evidence" value="ECO:0007669"/>
    <property type="project" value="InterPro"/>
</dbReference>
<dbReference type="Pfam" id="PF02894">
    <property type="entry name" value="GFO_IDH_MocA_C"/>
    <property type="match status" value="1"/>
</dbReference>
<proteinExistence type="inferred from homology"/>
<feature type="domain" description="Gfo/Idh/MocA-like oxidoreductase N-terminal" evidence="3">
    <location>
        <begin position="3"/>
        <end position="124"/>
    </location>
</feature>
<dbReference type="PANTHER" id="PTHR42840">
    <property type="entry name" value="NAD(P)-BINDING ROSSMANN-FOLD SUPERFAMILY PROTEIN-RELATED"/>
    <property type="match status" value="1"/>
</dbReference>
<evidence type="ECO:0000256" key="2">
    <source>
        <dbReference type="ARBA" id="ARBA00023002"/>
    </source>
</evidence>
<evidence type="ECO:0000259" key="3">
    <source>
        <dbReference type="Pfam" id="PF01408"/>
    </source>
</evidence>
<dbReference type="Pfam" id="PF01408">
    <property type="entry name" value="GFO_IDH_MocA"/>
    <property type="match status" value="1"/>
</dbReference>
<keyword evidence="6" id="KW-1185">Reference proteome</keyword>
<dbReference type="InterPro" id="IPR004104">
    <property type="entry name" value="Gfo/Idh/MocA-like_OxRdtase_C"/>
</dbReference>
<dbReference type="EMBL" id="OY569118">
    <property type="protein sequence ID" value="CAJ1001880.1"/>
    <property type="molecule type" value="Genomic_DNA"/>
</dbReference>
<dbReference type="SUPFAM" id="SSF55347">
    <property type="entry name" value="Glyceraldehyde-3-phosphate dehydrogenase-like, C-terminal domain"/>
    <property type="match status" value="1"/>
</dbReference>
<evidence type="ECO:0000313" key="5">
    <source>
        <dbReference type="EMBL" id="CAJ1001880.1"/>
    </source>
</evidence>
<dbReference type="SUPFAM" id="SSF51735">
    <property type="entry name" value="NAD(P)-binding Rossmann-fold domains"/>
    <property type="match status" value="1"/>
</dbReference>
<dbReference type="InterPro" id="IPR036291">
    <property type="entry name" value="NAD(P)-bd_dom_sf"/>
</dbReference>
<comment type="similarity">
    <text evidence="1">Belongs to the Gfo/Idh/MocA family.</text>
</comment>
<name>A0AA48M8H1_9BACL</name>
<gene>
    <name evidence="5" type="ORF">BSPP4475_06075</name>
</gene>
<dbReference type="RefSeq" id="WP_304415250.1">
    <property type="nucleotide sequence ID" value="NZ_OY569118.1"/>
</dbReference>
<dbReference type="GO" id="GO:0016491">
    <property type="term" value="F:oxidoreductase activity"/>
    <property type="evidence" value="ECO:0007669"/>
    <property type="project" value="UniProtKB-KW"/>
</dbReference>
<feature type="domain" description="Gfo/Idh/MocA-like oxidoreductase C-terminal" evidence="4">
    <location>
        <begin position="136"/>
        <end position="332"/>
    </location>
</feature>
<dbReference type="AlphaFoldDB" id="A0AA48M8H1"/>
<dbReference type="Proteomes" id="UP001189619">
    <property type="component" value="Chromosome"/>
</dbReference>
<protein>
    <submittedName>
        <fullName evidence="5">Oxidoreductase</fullName>
    </submittedName>
</protein>
<dbReference type="KEGG" id="bayd:BSPP4475_06075"/>
<reference evidence="5" key="1">
    <citation type="submission" date="2023-07" db="EMBL/GenBank/DDBJ databases">
        <authorList>
            <person name="Ivanov I."/>
            <person name="Teneva D."/>
            <person name="Stoikov I."/>
        </authorList>
    </citation>
    <scope>NUCLEOTIDE SEQUENCE</scope>
    <source>
        <strain evidence="5">4475</strain>
    </source>
</reference>
<evidence type="ECO:0000259" key="4">
    <source>
        <dbReference type="Pfam" id="PF02894"/>
    </source>
</evidence>
<keyword evidence="2" id="KW-0560">Oxidoreductase</keyword>